<accession>A0A3P7IN33</accession>
<sequence length="73" mass="8347">MLLILELCLQQPTNFDTVFANLVTQLGFNSVAFWKIAVPLVYDSDLSFGTQFRDSLLFSLALYDVNNSKNRLR</sequence>
<organism evidence="1 2">
    <name type="scientific">Strongylus vulgaris</name>
    <name type="common">Blood worm</name>
    <dbReference type="NCBI Taxonomy" id="40348"/>
    <lineage>
        <taxon>Eukaryota</taxon>
        <taxon>Metazoa</taxon>
        <taxon>Ecdysozoa</taxon>
        <taxon>Nematoda</taxon>
        <taxon>Chromadorea</taxon>
        <taxon>Rhabditida</taxon>
        <taxon>Rhabditina</taxon>
        <taxon>Rhabditomorpha</taxon>
        <taxon>Strongyloidea</taxon>
        <taxon>Strongylidae</taxon>
        <taxon>Strongylus</taxon>
    </lineage>
</organism>
<dbReference type="Proteomes" id="UP000270094">
    <property type="component" value="Unassembled WGS sequence"/>
</dbReference>
<reference evidence="1 2" key="1">
    <citation type="submission" date="2018-11" db="EMBL/GenBank/DDBJ databases">
        <authorList>
            <consortium name="Pathogen Informatics"/>
        </authorList>
    </citation>
    <scope>NUCLEOTIDE SEQUENCE [LARGE SCALE GENOMIC DNA]</scope>
</reference>
<evidence type="ECO:0000313" key="1">
    <source>
        <dbReference type="EMBL" id="VDM74500.1"/>
    </source>
</evidence>
<evidence type="ECO:0000313" key="2">
    <source>
        <dbReference type="Proteomes" id="UP000270094"/>
    </source>
</evidence>
<dbReference type="AlphaFoldDB" id="A0A3P7IN33"/>
<proteinExistence type="predicted"/>
<dbReference type="EMBL" id="UYYB01094500">
    <property type="protein sequence ID" value="VDM74500.1"/>
    <property type="molecule type" value="Genomic_DNA"/>
</dbReference>
<dbReference type="OrthoDB" id="755951at2759"/>
<name>A0A3P7IN33_STRVU</name>
<gene>
    <name evidence="1" type="ORF">SVUK_LOCUS9498</name>
</gene>
<protein>
    <submittedName>
        <fullName evidence="1">Uncharacterized protein</fullName>
    </submittedName>
</protein>
<keyword evidence="2" id="KW-1185">Reference proteome</keyword>